<sequence>MSQQNKSVRKSEIDKKKENITPKSNPNQIVCDWPFSSHSDDVVKSEEHDGKFELVLDCHEFDPKEVTVYTQDDKISIYCDHQKTGDSNTCERKISRTYKLPSNVNPSTLKHSFSIDGDLVITAEKK</sequence>
<reference evidence="6" key="1">
    <citation type="submission" date="2015-08" db="UniProtKB">
        <authorList>
            <consortium name="WormBaseParasite"/>
        </authorList>
    </citation>
    <scope>IDENTIFICATION</scope>
</reference>
<accession>A0A0K0ET66</accession>
<protein>
    <submittedName>
        <fullName evidence="6 7">SHSP domain-containing protein</fullName>
    </submittedName>
</protein>
<evidence type="ECO:0000313" key="5">
    <source>
        <dbReference type="Proteomes" id="UP000035681"/>
    </source>
</evidence>
<evidence type="ECO:0000256" key="3">
    <source>
        <dbReference type="SAM" id="MobiDB-lite"/>
    </source>
</evidence>
<dbReference type="PROSITE" id="PS01031">
    <property type="entry name" value="SHSP"/>
    <property type="match status" value="1"/>
</dbReference>
<feature type="compositionally biased region" description="Basic and acidic residues" evidence="3">
    <location>
        <begin position="9"/>
        <end position="20"/>
    </location>
</feature>
<dbReference type="WBParaSite" id="TCONS_00000323.p1">
    <property type="protein sequence ID" value="TCONS_00000323.p1"/>
    <property type="gene ID" value="XLOC_000335"/>
</dbReference>
<evidence type="ECO:0000256" key="1">
    <source>
        <dbReference type="PROSITE-ProRule" id="PRU00285"/>
    </source>
</evidence>
<feature type="region of interest" description="Disordered" evidence="3">
    <location>
        <begin position="1"/>
        <end position="27"/>
    </location>
</feature>
<dbReference type="GO" id="GO:0009408">
    <property type="term" value="P:response to heat"/>
    <property type="evidence" value="ECO:0007669"/>
    <property type="project" value="TreeGrafter"/>
</dbReference>
<comment type="similarity">
    <text evidence="1 2">Belongs to the small heat shock protein (HSP20) family.</text>
</comment>
<proteinExistence type="inferred from homology"/>
<dbReference type="GO" id="GO:0051082">
    <property type="term" value="F:unfolded protein binding"/>
    <property type="evidence" value="ECO:0007669"/>
    <property type="project" value="TreeGrafter"/>
</dbReference>
<dbReference type="InterPro" id="IPR002068">
    <property type="entry name" value="A-crystallin/Hsp20_dom"/>
</dbReference>
<name>A0A0K0ET66_STRER</name>
<feature type="domain" description="SHSP" evidence="4">
    <location>
        <begin position="34"/>
        <end position="126"/>
    </location>
</feature>
<dbReference type="Pfam" id="PF00011">
    <property type="entry name" value="HSP20"/>
    <property type="match status" value="1"/>
</dbReference>
<dbReference type="STRING" id="6248.A0A0K0ET66"/>
<dbReference type="InterPro" id="IPR008978">
    <property type="entry name" value="HSP20-like_chaperone"/>
</dbReference>
<dbReference type="GO" id="GO:0005634">
    <property type="term" value="C:nucleus"/>
    <property type="evidence" value="ECO:0007669"/>
    <property type="project" value="TreeGrafter"/>
</dbReference>
<dbReference type="Gene3D" id="2.60.40.790">
    <property type="match status" value="1"/>
</dbReference>
<evidence type="ECO:0000313" key="6">
    <source>
        <dbReference type="WBParaSite" id="SSTP_0001264300.1"/>
    </source>
</evidence>
<dbReference type="Proteomes" id="UP000035681">
    <property type="component" value="Unplaced"/>
</dbReference>
<dbReference type="GO" id="GO:0005737">
    <property type="term" value="C:cytoplasm"/>
    <property type="evidence" value="ECO:0007669"/>
    <property type="project" value="TreeGrafter"/>
</dbReference>
<dbReference type="PANTHER" id="PTHR45640">
    <property type="entry name" value="HEAT SHOCK PROTEIN HSP-12.2-RELATED"/>
    <property type="match status" value="1"/>
</dbReference>
<dbReference type="SUPFAM" id="SSF49764">
    <property type="entry name" value="HSP20-like chaperones"/>
    <property type="match status" value="1"/>
</dbReference>
<evidence type="ECO:0000259" key="4">
    <source>
        <dbReference type="PROSITE" id="PS01031"/>
    </source>
</evidence>
<organism evidence="6">
    <name type="scientific">Strongyloides stercoralis</name>
    <name type="common">Threadworm</name>
    <dbReference type="NCBI Taxonomy" id="6248"/>
    <lineage>
        <taxon>Eukaryota</taxon>
        <taxon>Metazoa</taxon>
        <taxon>Ecdysozoa</taxon>
        <taxon>Nematoda</taxon>
        <taxon>Chromadorea</taxon>
        <taxon>Rhabditida</taxon>
        <taxon>Tylenchina</taxon>
        <taxon>Panagrolaimomorpha</taxon>
        <taxon>Strongyloidoidea</taxon>
        <taxon>Strongyloididae</taxon>
        <taxon>Strongyloides</taxon>
    </lineage>
</organism>
<dbReference type="InterPro" id="IPR001436">
    <property type="entry name" value="Alpha-crystallin/sHSP_animal"/>
</dbReference>
<dbReference type="GO" id="GO:0042026">
    <property type="term" value="P:protein refolding"/>
    <property type="evidence" value="ECO:0007669"/>
    <property type="project" value="TreeGrafter"/>
</dbReference>
<dbReference type="CDD" id="cd06526">
    <property type="entry name" value="metazoan_ACD"/>
    <property type="match status" value="1"/>
</dbReference>
<dbReference type="WBParaSite" id="SSTP_0001264300.1">
    <property type="protein sequence ID" value="SSTP_0001264300.1"/>
    <property type="gene ID" value="SSTP_0001264300"/>
</dbReference>
<evidence type="ECO:0000256" key="2">
    <source>
        <dbReference type="RuleBase" id="RU003616"/>
    </source>
</evidence>
<evidence type="ECO:0000313" key="7">
    <source>
        <dbReference type="WBParaSite" id="TCONS_00000323.p1"/>
    </source>
</evidence>
<dbReference type="AlphaFoldDB" id="A0A0K0ET66"/>
<keyword evidence="5" id="KW-1185">Reference proteome</keyword>
<dbReference type="PANTHER" id="PTHR45640:SF35">
    <property type="entry name" value="HEAT SHOCK PROTEIN HSP-12.2"/>
    <property type="match status" value="1"/>
</dbReference>
<dbReference type="PRINTS" id="PR00299">
    <property type="entry name" value="ACRYSTALLIN"/>
</dbReference>